<keyword evidence="3" id="KW-1185">Reference proteome</keyword>
<dbReference type="EMBL" id="AP019736">
    <property type="protein sequence ID" value="BBL07208.1"/>
    <property type="molecule type" value="Genomic_DNA"/>
</dbReference>
<accession>A0A4Y1X4F7</accession>
<feature type="transmembrane region" description="Helical" evidence="1">
    <location>
        <begin position="51"/>
        <end position="74"/>
    </location>
</feature>
<evidence type="ECO:0000313" key="2">
    <source>
        <dbReference type="EMBL" id="BBL07208.1"/>
    </source>
</evidence>
<proteinExistence type="predicted"/>
<reference evidence="3" key="1">
    <citation type="submission" date="2019-06" db="EMBL/GenBank/DDBJ databases">
        <title>Alistipes onderdonkii subsp. vulgaris subsp. nov., Alistipes dispar sp. nov. and Alistipes communis sp. nov., isolated from human faeces, and creation of Alistipes onderdonkii subsp. onderdonkii subsp. nov.</title>
        <authorList>
            <person name="Sakamoto M."/>
            <person name="Ikeyama N."/>
            <person name="Ogata Y."/>
            <person name="Suda W."/>
            <person name="Iino T."/>
            <person name="Hattori M."/>
            <person name="Ohkuma M."/>
        </authorList>
    </citation>
    <scope>NUCLEOTIDE SEQUENCE [LARGE SCALE GENOMIC DNA]</scope>
    <source>
        <strain evidence="3">5CPEGH6</strain>
    </source>
</reference>
<keyword evidence="1" id="KW-1133">Transmembrane helix</keyword>
<sequence length="148" mass="16059">MDKILLFPHGCRKIGWGLFIPAALLGVLMLFDGLNGFPSFLLPGAAEAGETLDAVCNNAVIVGLLAGTLLIACSRERIEDEGIGRIRLNALLAALYANCAAVAAAALVTYGAEFLDIMIYNLFTLPLLFLLIFRWQLRRYAKEAADEE</sequence>
<dbReference type="KEGG" id="ada:A5CPEGH6_18460"/>
<keyword evidence="1" id="KW-0812">Transmembrane</keyword>
<dbReference type="RefSeq" id="WP_141429302.1">
    <property type="nucleotide sequence ID" value="NZ_AP019736.1"/>
</dbReference>
<feature type="transmembrane region" description="Helical" evidence="1">
    <location>
        <begin position="86"/>
        <end position="108"/>
    </location>
</feature>
<dbReference type="AlphaFoldDB" id="A0A4Y1X4F7"/>
<dbReference type="Proteomes" id="UP000319374">
    <property type="component" value="Chromosome"/>
</dbReference>
<dbReference type="OrthoDB" id="894278at2"/>
<organism evidence="2 3">
    <name type="scientific">Alistipes dispar</name>
    <dbReference type="NCBI Taxonomy" id="2585119"/>
    <lineage>
        <taxon>Bacteria</taxon>
        <taxon>Pseudomonadati</taxon>
        <taxon>Bacteroidota</taxon>
        <taxon>Bacteroidia</taxon>
        <taxon>Bacteroidales</taxon>
        <taxon>Rikenellaceae</taxon>
        <taxon>Alistipes</taxon>
    </lineage>
</organism>
<gene>
    <name evidence="2" type="ORF">A5CPEGH6_18460</name>
</gene>
<evidence type="ECO:0000313" key="3">
    <source>
        <dbReference type="Proteomes" id="UP000319374"/>
    </source>
</evidence>
<protein>
    <submittedName>
        <fullName evidence="2">Uncharacterized protein</fullName>
    </submittedName>
</protein>
<keyword evidence="1" id="KW-0472">Membrane</keyword>
<dbReference type="GeneID" id="98673830"/>
<feature type="transmembrane region" description="Helical" evidence="1">
    <location>
        <begin position="14"/>
        <end position="31"/>
    </location>
</feature>
<evidence type="ECO:0000256" key="1">
    <source>
        <dbReference type="SAM" id="Phobius"/>
    </source>
</evidence>
<name>A0A4Y1X4F7_9BACT</name>
<feature type="transmembrane region" description="Helical" evidence="1">
    <location>
        <begin position="114"/>
        <end position="133"/>
    </location>
</feature>